<dbReference type="Gene3D" id="2.10.109.10">
    <property type="entry name" value="Umud Fragment, subunit A"/>
    <property type="match status" value="1"/>
</dbReference>
<evidence type="ECO:0000313" key="3">
    <source>
        <dbReference type="Proteomes" id="UP001204015"/>
    </source>
</evidence>
<accession>A0ABT1BZT9</accession>
<comment type="caution">
    <text evidence="2">The sequence shown here is derived from an EMBL/GenBank/DDBJ whole genome shotgun (WGS) entry which is preliminary data.</text>
</comment>
<dbReference type="SUPFAM" id="SSF51306">
    <property type="entry name" value="LexA/Signal peptidase"/>
    <property type="match status" value="1"/>
</dbReference>
<dbReference type="EMBL" id="JAMXLY010000031">
    <property type="protein sequence ID" value="MCO6025858.1"/>
    <property type="molecule type" value="Genomic_DNA"/>
</dbReference>
<gene>
    <name evidence="2" type="ORF">NG821_08415</name>
</gene>
<name>A0ABT1BZT9_9BACT</name>
<dbReference type="InterPro" id="IPR015927">
    <property type="entry name" value="Peptidase_S24_S26A/B/C"/>
</dbReference>
<evidence type="ECO:0000259" key="1">
    <source>
        <dbReference type="Pfam" id="PF00717"/>
    </source>
</evidence>
<dbReference type="CDD" id="cd06462">
    <property type="entry name" value="Peptidase_S24_S26"/>
    <property type="match status" value="1"/>
</dbReference>
<evidence type="ECO:0000313" key="2">
    <source>
        <dbReference type="EMBL" id="MCO6025858.1"/>
    </source>
</evidence>
<dbReference type="Pfam" id="PF00717">
    <property type="entry name" value="Peptidase_S24"/>
    <property type="match status" value="1"/>
</dbReference>
<feature type="domain" description="Peptidase S24/S26A/S26B/S26C" evidence="1">
    <location>
        <begin position="17"/>
        <end position="81"/>
    </location>
</feature>
<organism evidence="2 3">
    <name type="scientific">Segatella cerevisiae</name>
    <dbReference type="NCBI Taxonomy" id="2053716"/>
    <lineage>
        <taxon>Bacteria</taxon>
        <taxon>Pseudomonadati</taxon>
        <taxon>Bacteroidota</taxon>
        <taxon>Bacteroidia</taxon>
        <taxon>Bacteroidales</taxon>
        <taxon>Prevotellaceae</taxon>
        <taxon>Segatella</taxon>
    </lineage>
</organism>
<proteinExistence type="predicted"/>
<reference evidence="2 3" key="1">
    <citation type="submission" date="2022-06" db="EMBL/GenBank/DDBJ databases">
        <title>A taxonomic note on the genus Prevotella: Description of four novel genera and emended description of the genera Hallella and Xylanibacter.</title>
        <authorList>
            <person name="Hitch T.C.A."/>
        </authorList>
    </citation>
    <scope>NUCLEOTIDE SEQUENCE [LARGE SCALE GENOMIC DNA]</scope>
    <source>
        <strain evidence="2 3">DSM 100619</strain>
    </source>
</reference>
<sequence length="151" mass="17510">MKVPNSVLIPEIISALAKGHTVTIELKGFSMRPFLESDRDRVLVSRPDHIAKGDIVLAEIQPRHYVLHRIVKINPQEIILRGDGNLHTEHCKLQDIKGKARAFYRKGRETPDLTSGWKWKFYSKTWCTLLPIRRYVLAAYRRVWIPLFGPV</sequence>
<keyword evidence="3" id="KW-1185">Reference proteome</keyword>
<protein>
    <submittedName>
        <fullName evidence="2">S24/S26 family peptidase</fullName>
    </submittedName>
</protein>
<dbReference type="InterPro" id="IPR036286">
    <property type="entry name" value="LexA/Signal_pep-like_sf"/>
</dbReference>
<dbReference type="Proteomes" id="UP001204015">
    <property type="component" value="Unassembled WGS sequence"/>
</dbReference>
<dbReference type="RefSeq" id="WP_252761216.1">
    <property type="nucleotide sequence ID" value="NZ_JAMXLY010000031.1"/>
</dbReference>